<dbReference type="Proteomes" id="UP000262882">
    <property type="component" value="Unassembled WGS sequence"/>
</dbReference>
<name>A0A372GPW0_9ACTN</name>
<evidence type="ECO:0000259" key="2">
    <source>
        <dbReference type="Pfam" id="PF08241"/>
    </source>
</evidence>
<gene>
    <name evidence="3" type="ORF">D0T12_04170</name>
</gene>
<proteinExistence type="predicted"/>
<dbReference type="Pfam" id="PF08241">
    <property type="entry name" value="Methyltransf_11"/>
    <property type="match status" value="1"/>
</dbReference>
<dbReference type="InterPro" id="IPR029063">
    <property type="entry name" value="SAM-dependent_MTases_sf"/>
</dbReference>
<keyword evidence="3" id="KW-0808">Transferase</keyword>
<dbReference type="SUPFAM" id="SSF53335">
    <property type="entry name" value="S-adenosyl-L-methionine-dependent methyltransferases"/>
    <property type="match status" value="1"/>
</dbReference>
<dbReference type="CDD" id="cd02440">
    <property type="entry name" value="AdoMet_MTases"/>
    <property type="match status" value="1"/>
</dbReference>
<feature type="compositionally biased region" description="Polar residues" evidence="1">
    <location>
        <begin position="28"/>
        <end position="37"/>
    </location>
</feature>
<dbReference type="EMBL" id="QVNQ01000001">
    <property type="protein sequence ID" value="RFS87427.1"/>
    <property type="molecule type" value="Genomic_DNA"/>
</dbReference>
<sequence>MRAPSGPTAVRAWPHRSSRRSAPRTCSPLPTSASSRSPWRNCWHATPTPSSCCTPTAPGRRSSRRCWTSPAPRICARSGTTRSTCSCSTSPNRPRPWSWTAWSAWRPTSRASDAVPQDSPVQDRITWYWNQHAPAYQRFQEQRLAHPDYDAAWTRVWRDALPDDAETVLDVGTGTGHAALTIAALGRRVRGIDIAPAMLDYARDNARRRGLDITFVQGDAVRPEVRGGPFDALVSRYLLWTLPDVDTALRDWRRLLRPGGRLAVVDAPWHAGGMRHSDTDPRAHAYDAEARRALALAEADDIAAWRERILAAGFTDVESTPLTELFELDGVHGVATDHHRTLQHLITAQNPGAP</sequence>
<protein>
    <submittedName>
        <fullName evidence="3">Methyltransferase domain-containing protein</fullName>
    </submittedName>
</protein>
<evidence type="ECO:0000256" key="1">
    <source>
        <dbReference type="SAM" id="MobiDB-lite"/>
    </source>
</evidence>
<evidence type="ECO:0000313" key="3">
    <source>
        <dbReference type="EMBL" id="RFS87427.1"/>
    </source>
</evidence>
<feature type="compositionally biased region" description="Basic residues" evidence="1">
    <location>
        <begin position="13"/>
        <end position="22"/>
    </location>
</feature>
<dbReference type="GO" id="GO:0032259">
    <property type="term" value="P:methylation"/>
    <property type="evidence" value="ECO:0007669"/>
    <property type="project" value="UniProtKB-KW"/>
</dbReference>
<evidence type="ECO:0000313" key="4">
    <source>
        <dbReference type="Proteomes" id="UP000262882"/>
    </source>
</evidence>
<dbReference type="Gene3D" id="3.40.50.150">
    <property type="entry name" value="Vaccinia Virus protein VP39"/>
    <property type="match status" value="1"/>
</dbReference>
<dbReference type="PANTHER" id="PTHR43861:SF1">
    <property type="entry name" value="TRANS-ACONITATE 2-METHYLTRANSFERASE"/>
    <property type="match status" value="1"/>
</dbReference>
<keyword evidence="3" id="KW-0489">Methyltransferase</keyword>
<accession>A0A372GPW0</accession>
<dbReference type="AlphaFoldDB" id="A0A372GPW0"/>
<dbReference type="GO" id="GO:0008757">
    <property type="term" value="F:S-adenosylmethionine-dependent methyltransferase activity"/>
    <property type="evidence" value="ECO:0007669"/>
    <property type="project" value="InterPro"/>
</dbReference>
<feature type="domain" description="Methyltransferase type 11" evidence="2">
    <location>
        <begin position="169"/>
        <end position="263"/>
    </location>
</feature>
<organism evidence="3 4">
    <name type="scientific">Actinomadura spongiicola</name>
    <dbReference type="NCBI Taxonomy" id="2303421"/>
    <lineage>
        <taxon>Bacteria</taxon>
        <taxon>Bacillati</taxon>
        <taxon>Actinomycetota</taxon>
        <taxon>Actinomycetes</taxon>
        <taxon>Streptosporangiales</taxon>
        <taxon>Thermomonosporaceae</taxon>
        <taxon>Actinomadura</taxon>
    </lineage>
</organism>
<comment type="caution">
    <text evidence="3">The sequence shown here is derived from an EMBL/GenBank/DDBJ whole genome shotgun (WGS) entry which is preliminary data.</text>
</comment>
<dbReference type="InterPro" id="IPR013216">
    <property type="entry name" value="Methyltransf_11"/>
</dbReference>
<feature type="region of interest" description="Disordered" evidence="1">
    <location>
        <begin position="1"/>
        <end position="37"/>
    </location>
</feature>
<dbReference type="PANTHER" id="PTHR43861">
    <property type="entry name" value="TRANS-ACONITATE 2-METHYLTRANSFERASE-RELATED"/>
    <property type="match status" value="1"/>
</dbReference>
<reference evidence="3 4" key="1">
    <citation type="submission" date="2018-08" db="EMBL/GenBank/DDBJ databases">
        <title>Actinomadura spongicola sp. nov., isolated from marine sponge Leucetta chagosensis.</title>
        <authorList>
            <person name="Li L."/>
            <person name="Lin H.W."/>
        </authorList>
    </citation>
    <scope>NUCLEOTIDE SEQUENCE [LARGE SCALE GENOMIC DNA]</scope>
    <source>
        <strain evidence="3 4">LHW52907</strain>
    </source>
</reference>
<keyword evidence="4" id="KW-1185">Reference proteome</keyword>